<name>A0A9W5VMK7_BACCE</name>
<dbReference type="SUPFAM" id="SSF56349">
    <property type="entry name" value="DNA breaking-rejoining enzymes"/>
    <property type="match status" value="1"/>
</dbReference>
<reference evidence="2 3" key="1">
    <citation type="submission" date="2012-12" db="EMBL/GenBank/DDBJ databases">
        <title>The Genome Sequence of Bacillus cereus HuB4-4.</title>
        <authorList>
            <consortium name="The Broad Institute Genome Sequencing Platform"/>
            <consortium name="The Broad Institute Genome Sequencing Center for Infectious Disease"/>
            <person name="Feldgarden M."/>
            <person name="Van der Auwera G.A."/>
            <person name="Mahillon J."/>
            <person name="Duprez V."/>
            <person name="Timmery S."/>
            <person name="Mattelet C."/>
            <person name="Dierick K."/>
            <person name="Sun M."/>
            <person name="Yu Z."/>
            <person name="Zhu L."/>
            <person name="Hu X."/>
            <person name="Shank E.B."/>
            <person name="Swiecicka I."/>
            <person name="Hansen B.M."/>
            <person name="Andrup L."/>
            <person name="Walker B."/>
            <person name="Young S.K."/>
            <person name="Zeng Q."/>
            <person name="Gargeya S."/>
            <person name="Fitzgerald M."/>
            <person name="Haas B."/>
            <person name="Abouelleil A."/>
            <person name="Alvarado L."/>
            <person name="Arachchi H.M."/>
            <person name="Berlin A.M."/>
            <person name="Chapman S.B."/>
            <person name="Dewar J."/>
            <person name="Goldberg J."/>
            <person name="Griggs A."/>
            <person name="Gujja S."/>
            <person name="Hansen M."/>
            <person name="Howarth C."/>
            <person name="Imamovic A."/>
            <person name="Larimer J."/>
            <person name="McCowan C."/>
            <person name="Murphy C."/>
            <person name="Neiman D."/>
            <person name="Pearson M."/>
            <person name="Priest M."/>
            <person name="Roberts A."/>
            <person name="Saif S."/>
            <person name="Shea T."/>
            <person name="Sisk P."/>
            <person name="Sykes S."/>
            <person name="Wortman J."/>
            <person name="Nusbaum C."/>
            <person name="Birren B."/>
        </authorList>
    </citation>
    <scope>NUCLEOTIDE SEQUENCE [LARGE SCALE GENOMIC DNA]</scope>
    <source>
        <strain evidence="2 3">HuB4-4</strain>
    </source>
</reference>
<evidence type="ECO:0000313" key="3">
    <source>
        <dbReference type="Proteomes" id="UP000014009"/>
    </source>
</evidence>
<dbReference type="AlphaFoldDB" id="A0A9W5VMK7"/>
<dbReference type="EMBL" id="AHEF01000039">
    <property type="protein sequence ID" value="EOP91376.1"/>
    <property type="molecule type" value="Genomic_DNA"/>
</dbReference>
<sequence>MSSILNDNKEYIDSISENVFNKESIKDSKNKFYHFQLIGIIKKGGFEDDEWMLDRQDQSNCNVFFHFQEISDLNVKQCVKCWSIELITKFTTSYARGLLSFVKQAILISDNFNESNIEKLISAIENKKSNRIKTEVDVSDETKRYFISAVMNFLDYSYVDTREDYFNELWLIQQKYNTQDNIRDLPVFEDVYLFKYLIEFYFEKEIYLKDKDEKLFYFPIYLWWKITTIIPMRPSEFCAIKRGGIFYKDKKYFITVPRKKQKRLSKHVDVIDKIEINKELYLIIKWYINNSRIYGSTETLVSYLCYRSLLEIYFPNFNHNNYNIERFQVSNLYLLLNKFYEQIVIQRFGLKEIDRIKLNDTRHFAFCSMILQGFNRLTIARYGGHLQLDSQYHYQQHLDYFIQSQVYHFTTIYKNRNVFFNDEVSDVFLQDIKNKFFLTNHPKIGWEEMDYGYCTDSNMECESTNCVFCTKWWISKEEFKKHEKEIRNLQDMKEEKIRKRKNFILNLRKKMFIDLENLSYDPVEQETLTRETKLLNGEIEDLAKLNSWL</sequence>
<dbReference type="GO" id="GO:0003677">
    <property type="term" value="F:DNA binding"/>
    <property type="evidence" value="ECO:0007669"/>
    <property type="project" value="InterPro"/>
</dbReference>
<evidence type="ECO:0000256" key="1">
    <source>
        <dbReference type="ARBA" id="ARBA00023172"/>
    </source>
</evidence>
<proteinExistence type="predicted"/>
<gene>
    <name evidence="2" type="ORF">IGM_02022</name>
</gene>
<dbReference type="RefSeq" id="WP_016098192.1">
    <property type="nucleotide sequence ID" value="NZ_KB976537.1"/>
</dbReference>
<dbReference type="InterPro" id="IPR013762">
    <property type="entry name" value="Integrase-like_cat_sf"/>
</dbReference>
<evidence type="ECO:0000313" key="2">
    <source>
        <dbReference type="EMBL" id="EOP91376.1"/>
    </source>
</evidence>
<protein>
    <submittedName>
        <fullName evidence="2">Uncharacterized protein</fullName>
    </submittedName>
</protein>
<dbReference type="InterPro" id="IPR011010">
    <property type="entry name" value="DNA_brk_join_enz"/>
</dbReference>
<dbReference type="GO" id="GO:0015074">
    <property type="term" value="P:DNA integration"/>
    <property type="evidence" value="ECO:0007669"/>
    <property type="project" value="InterPro"/>
</dbReference>
<comment type="caution">
    <text evidence="2">The sequence shown here is derived from an EMBL/GenBank/DDBJ whole genome shotgun (WGS) entry which is preliminary data.</text>
</comment>
<organism evidence="2 3">
    <name type="scientific">Bacillus cereus HuB4-4</name>
    <dbReference type="NCBI Taxonomy" id="1053211"/>
    <lineage>
        <taxon>Bacteria</taxon>
        <taxon>Bacillati</taxon>
        <taxon>Bacillota</taxon>
        <taxon>Bacilli</taxon>
        <taxon>Bacillales</taxon>
        <taxon>Bacillaceae</taxon>
        <taxon>Bacillus</taxon>
        <taxon>Bacillus cereus group</taxon>
    </lineage>
</organism>
<dbReference type="Gene3D" id="1.10.443.10">
    <property type="entry name" value="Intergrase catalytic core"/>
    <property type="match status" value="1"/>
</dbReference>
<accession>A0A9W5VMK7</accession>
<dbReference type="GO" id="GO:0006310">
    <property type="term" value="P:DNA recombination"/>
    <property type="evidence" value="ECO:0007669"/>
    <property type="project" value="UniProtKB-KW"/>
</dbReference>
<keyword evidence="1" id="KW-0233">DNA recombination</keyword>
<dbReference type="Proteomes" id="UP000014009">
    <property type="component" value="Unassembled WGS sequence"/>
</dbReference>